<evidence type="ECO:0008006" key="4">
    <source>
        <dbReference type="Google" id="ProtNLM"/>
    </source>
</evidence>
<organism evidence="2 3">
    <name type="scientific">Flavobacterium hercynium</name>
    <dbReference type="NCBI Taxonomy" id="387094"/>
    <lineage>
        <taxon>Bacteria</taxon>
        <taxon>Pseudomonadati</taxon>
        <taxon>Bacteroidota</taxon>
        <taxon>Flavobacteriia</taxon>
        <taxon>Flavobacteriales</taxon>
        <taxon>Flavobacteriaceae</taxon>
        <taxon>Flavobacterium</taxon>
    </lineage>
</organism>
<dbReference type="AlphaFoldDB" id="A0A226HGG5"/>
<protein>
    <recommendedName>
        <fullName evidence="4">DUF4249 domain-containing protein</fullName>
    </recommendedName>
</protein>
<sequence>MKTLFKNKLTIALLLSILLTSCTETYVLQTDTYEEALVIEATITNELKKQEIKLSKTAKLEDDGVAIETGATVSIKDDLGAVYTFKEDNGIYLSENAFQALPDRTYTLDIKTKDGKIYQSSNETVTTANEIEDITAEVVTDRKEGRGVQIRVHSYDPANTSKYYRYEYEETYKIIAPVYRQEKAVPIGPEKIQLQPNDPNKRICYTTKTSNDIILTTTTDLQEDRVNFPLRFISDQNYIISHRYSIFVKQYVQNIASYTFRKTMKEISSSASVLSPKQPGFVNGNIKCISHTDQKAIGFFEVSSASSKRIFFNYADLFPKEELPPYYTDCQEEEYRFCFQGVSIPPCRGTLLIDLIQLNRISFSYNIEDLSYFMVPVECGDCTSFSSNVIPSFWTN</sequence>
<reference evidence="2 3" key="1">
    <citation type="submission" date="2016-11" db="EMBL/GenBank/DDBJ databases">
        <title>Whole genomes of Flavobacteriaceae.</title>
        <authorList>
            <person name="Stine C."/>
            <person name="Li C."/>
            <person name="Tadesse D."/>
        </authorList>
    </citation>
    <scope>NUCLEOTIDE SEQUENCE [LARGE SCALE GENOMIC DNA]</scope>
    <source>
        <strain evidence="2 3">DSM 18292</strain>
    </source>
</reference>
<evidence type="ECO:0000256" key="1">
    <source>
        <dbReference type="SAM" id="SignalP"/>
    </source>
</evidence>
<dbReference type="Pfam" id="PF14054">
    <property type="entry name" value="DUF4249"/>
    <property type="match status" value="1"/>
</dbReference>
<comment type="caution">
    <text evidence="2">The sequence shown here is derived from an EMBL/GenBank/DDBJ whole genome shotgun (WGS) entry which is preliminary data.</text>
</comment>
<accession>A0A226HGG5</accession>
<gene>
    <name evidence="2" type="ORF">B0A66_08895</name>
</gene>
<keyword evidence="1" id="KW-0732">Signal</keyword>
<feature type="signal peptide" evidence="1">
    <location>
        <begin position="1"/>
        <end position="25"/>
    </location>
</feature>
<proteinExistence type="predicted"/>
<dbReference type="RefSeq" id="WP_244283417.1">
    <property type="nucleotide sequence ID" value="NZ_MUGW01000017.1"/>
</dbReference>
<dbReference type="Proteomes" id="UP000198345">
    <property type="component" value="Unassembled WGS sequence"/>
</dbReference>
<keyword evidence="3" id="KW-1185">Reference proteome</keyword>
<dbReference type="InterPro" id="IPR025345">
    <property type="entry name" value="DUF4249"/>
</dbReference>
<dbReference type="PROSITE" id="PS51257">
    <property type="entry name" value="PROKAR_LIPOPROTEIN"/>
    <property type="match status" value="1"/>
</dbReference>
<feature type="chain" id="PRO_5011991148" description="DUF4249 domain-containing protein" evidence="1">
    <location>
        <begin position="26"/>
        <end position="396"/>
    </location>
</feature>
<evidence type="ECO:0000313" key="2">
    <source>
        <dbReference type="EMBL" id="OXA92958.1"/>
    </source>
</evidence>
<name>A0A226HGG5_9FLAO</name>
<evidence type="ECO:0000313" key="3">
    <source>
        <dbReference type="Proteomes" id="UP000198345"/>
    </source>
</evidence>
<dbReference type="EMBL" id="MUGW01000017">
    <property type="protein sequence ID" value="OXA92958.1"/>
    <property type="molecule type" value="Genomic_DNA"/>
</dbReference>